<dbReference type="Proteomes" id="UP000431401">
    <property type="component" value="Unassembled WGS sequence"/>
</dbReference>
<dbReference type="InterPro" id="IPR003849">
    <property type="entry name" value="Preprotein_translocase_YajC"/>
</dbReference>
<keyword evidence="1" id="KW-0472">Membrane</keyword>
<reference evidence="2 3" key="1">
    <citation type="submission" date="2019-10" db="EMBL/GenBank/DDBJ databases">
        <title>Nocardia macrotermitis sp. nov. and Nocardia aurantia sp. nov., isolated from the gut of fungus growing-termite Macrotermes natalensis.</title>
        <authorList>
            <person name="Benndorf R."/>
            <person name="Schwitalla J."/>
            <person name="Martin K."/>
            <person name="De Beer W."/>
            <person name="Kaster A.-K."/>
            <person name="Vollmers J."/>
            <person name="Poulsen M."/>
            <person name="Beemelmanns C."/>
        </authorList>
    </citation>
    <scope>NUCLEOTIDE SEQUENCE [LARGE SCALE GENOMIC DNA]</scope>
    <source>
        <strain evidence="2 3">RB56</strain>
    </source>
</reference>
<sequence>MPPTPVPAMPSPPPGALGMPPFPAGLPGMSPSGGEPWWQYLVLLLPLAIPLLLGTVFKLRKRRAVRALNRRLRPGQTVVTCGGLHAVITSLDERTVTLESGPGITQIHERSSVVCVHDQPAPAVAGVSAVTVSGFSRLFCRML</sequence>
<evidence type="ECO:0000313" key="2">
    <source>
        <dbReference type="EMBL" id="MQY26754.1"/>
    </source>
</evidence>
<keyword evidence="1" id="KW-1133">Transmembrane helix</keyword>
<feature type="transmembrane region" description="Helical" evidence="1">
    <location>
        <begin position="37"/>
        <end position="57"/>
    </location>
</feature>
<keyword evidence="3" id="KW-1185">Reference proteome</keyword>
<dbReference type="Pfam" id="PF02699">
    <property type="entry name" value="YajC"/>
    <property type="match status" value="1"/>
</dbReference>
<dbReference type="SMART" id="SM01323">
    <property type="entry name" value="YajC"/>
    <property type="match status" value="1"/>
</dbReference>
<gene>
    <name evidence="2" type="ORF">NRB56_23270</name>
</gene>
<evidence type="ECO:0008006" key="4">
    <source>
        <dbReference type="Google" id="ProtNLM"/>
    </source>
</evidence>
<dbReference type="OrthoDB" id="3711957at2"/>
<organism evidence="2 3">
    <name type="scientific">Nocardia aurantia</name>
    <dbReference type="NCBI Taxonomy" id="2585199"/>
    <lineage>
        <taxon>Bacteria</taxon>
        <taxon>Bacillati</taxon>
        <taxon>Actinomycetota</taxon>
        <taxon>Actinomycetes</taxon>
        <taxon>Mycobacteriales</taxon>
        <taxon>Nocardiaceae</taxon>
        <taxon>Nocardia</taxon>
    </lineage>
</organism>
<dbReference type="RefSeq" id="WP_153341146.1">
    <property type="nucleotide sequence ID" value="NZ_WEGI01000004.1"/>
</dbReference>
<dbReference type="EMBL" id="WEGI01000004">
    <property type="protein sequence ID" value="MQY26754.1"/>
    <property type="molecule type" value="Genomic_DNA"/>
</dbReference>
<name>A0A7K0DPL2_9NOCA</name>
<accession>A0A7K0DPL2</accession>
<proteinExistence type="predicted"/>
<keyword evidence="1" id="KW-0812">Transmembrane</keyword>
<dbReference type="AlphaFoldDB" id="A0A7K0DPL2"/>
<protein>
    <recommendedName>
        <fullName evidence="4">Preprotein translocase subunit YajC</fullName>
    </recommendedName>
</protein>
<evidence type="ECO:0000256" key="1">
    <source>
        <dbReference type="SAM" id="Phobius"/>
    </source>
</evidence>
<comment type="caution">
    <text evidence="2">The sequence shown here is derived from an EMBL/GenBank/DDBJ whole genome shotgun (WGS) entry which is preliminary data.</text>
</comment>
<evidence type="ECO:0000313" key="3">
    <source>
        <dbReference type="Proteomes" id="UP000431401"/>
    </source>
</evidence>